<dbReference type="PANTHER" id="PTHR43591:SF24">
    <property type="entry name" value="2-METHOXY-6-POLYPRENYL-1,4-BENZOQUINOL METHYLASE, MITOCHONDRIAL"/>
    <property type="match status" value="1"/>
</dbReference>
<proteinExistence type="inferred from homology"/>
<dbReference type="Pfam" id="PF13489">
    <property type="entry name" value="Methyltransf_23"/>
    <property type="match status" value="1"/>
</dbReference>
<protein>
    <submittedName>
        <fullName evidence="2">S-adenosyl-L-methionine-dependent methyltransferase</fullName>
    </submittedName>
</protein>
<organism evidence="2 3">
    <name type="scientific">Truncatella angustata</name>
    <dbReference type="NCBI Taxonomy" id="152316"/>
    <lineage>
        <taxon>Eukaryota</taxon>
        <taxon>Fungi</taxon>
        <taxon>Dikarya</taxon>
        <taxon>Ascomycota</taxon>
        <taxon>Pezizomycotina</taxon>
        <taxon>Sordariomycetes</taxon>
        <taxon>Xylariomycetidae</taxon>
        <taxon>Amphisphaeriales</taxon>
        <taxon>Sporocadaceae</taxon>
        <taxon>Truncatella</taxon>
    </lineage>
</organism>
<dbReference type="AlphaFoldDB" id="A0A9P8UKX8"/>
<keyword evidence="3" id="KW-1185">Reference proteome</keyword>
<comment type="similarity">
    <text evidence="1">Belongs to the methyltransferase superfamily. LaeA methyltransferase family.</text>
</comment>
<dbReference type="InterPro" id="IPR029063">
    <property type="entry name" value="SAM-dependent_MTases_sf"/>
</dbReference>
<keyword evidence="2" id="KW-0808">Transferase</keyword>
<dbReference type="CDD" id="cd02440">
    <property type="entry name" value="AdoMet_MTases"/>
    <property type="match status" value="1"/>
</dbReference>
<name>A0A9P8UKX8_9PEZI</name>
<accession>A0A9P8UKX8</accession>
<evidence type="ECO:0000313" key="3">
    <source>
        <dbReference type="Proteomes" id="UP000758603"/>
    </source>
</evidence>
<reference evidence="2" key="1">
    <citation type="journal article" date="2021" name="Nat. Commun.">
        <title>Genetic determinants of endophytism in the Arabidopsis root mycobiome.</title>
        <authorList>
            <person name="Mesny F."/>
            <person name="Miyauchi S."/>
            <person name="Thiergart T."/>
            <person name="Pickel B."/>
            <person name="Atanasova L."/>
            <person name="Karlsson M."/>
            <person name="Huettel B."/>
            <person name="Barry K.W."/>
            <person name="Haridas S."/>
            <person name="Chen C."/>
            <person name="Bauer D."/>
            <person name="Andreopoulos W."/>
            <person name="Pangilinan J."/>
            <person name="LaButti K."/>
            <person name="Riley R."/>
            <person name="Lipzen A."/>
            <person name="Clum A."/>
            <person name="Drula E."/>
            <person name="Henrissat B."/>
            <person name="Kohler A."/>
            <person name="Grigoriev I.V."/>
            <person name="Martin F.M."/>
            <person name="Hacquard S."/>
        </authorList>
    </citation>
    <scope>NUCLEOTIDE SEQUENCE</scope>
    <source>
        <strain evidence="2">MPI-SDFR-AT-0073</strain>
    </source>
</reference>
<dbReference type="EMBL" id="JAGPXC010000004">
    <property type="protein sequence ID" value="KAH6654008.1"/>
    <property type="molecule type" value="Genomic_DNA"/>
</dbReference>
<sequence length="298" mass="34076">ATTRSIAPHDVEYIWEYGRRYCGSYYMPNDELEQTRLFLVHEVYKSAFDDEPFSAPLEDPQMILDVGAGTGEWAIDVADRHPDCEVTGIDIADIFPKFVAPNLFWEIDNAELEWLRPPDSYDLVHFRNMSGAFRDWPFVYQQAFKVCKPGGWIEILDDDDRWMPGNYFSRIPGFSESKTAKIALDWKDAHIESGYLIGVGHMEPQFLRDAGFVDVKSVTKRIPIGPKELSTGKLFLKSLLDSIEAQALRLLCKYKGYTPEDVHIAANEFRKVLKEMALDPEMSEGLNVQIKVLTGRKP</sequence>
<dbReference type="Gene3D" id="3.40.50.150">
    <property type="entry name" value="Vaccinia Virus protein VP39"/>
    <property type="match status" value="1"/>
</dbReference>
<dbReference type="GeneID" id="70125879"/>
<evidence type="ECO:0000256" key="1">
    <source>
        <dbReference type="ARBA" id="ARBA00038158"/>
    </source>
</evidence>
<dbReference type="Proteomes" id="UP000758603">
    <property type="component" value="Unassembled WGS sequence"/>
</dbReference>
<dbReference type="GO" id="GO:0008168">
    <property type="term" value="F:methyltransferase activity"/>
    <property type="evidence" value="ECO:0007669"/>
    <property type="project" value="UniProtKB-KW"/>
</dbReference>
<dbReference type="SUPFAM" id="SSF53335">
    <property type="entry name" value="S-adenosyl-L-methionine-dependent methyltransferases"/>
    <property type="match status" value="1"/>
</dbReference>
<dbReference type="GO" id="GO:0032259">
    <property type="term" value="P:methylation"/>
    <property type="evidence" value="ECO:0007669"/>
    <property type="project" value="UniProtKB-KW"/>
</dbReference>
<keyword evidence="2" id="KW-0489">Methyltransferase</keyword>
<gene>
    <name evidence="2" type="ORF">BKA67DRAFT_491570</name>
</gene>
<feature type="non-terminal residue" evidence="2">
    <location>
        <position position="298"/>
    </location>
</feature>
<dbReference type="OrthoDB" id="2013972at2759"/>
<comment type="caution">
    <text evidence="2">The sequence shown here is derived from an EMBL/GenBank/DDBJ whole genome shotgun (WGS) entry which is preliminary data.</text>
</comment>
<dbReference type="PANTHER" id="PTHR43591">
    <property type="entry name" value="METHYLTRANSFERASE"/>
    <property type="match status" value="1"/>
</dbReference>
<feature type="non-terminal residue" evidence="2">
    <location>
        <position position="1"/>
    </location>
</feature>
<dbReference type="RefSeq" id="XP_045958278.1">
    <property type="nucleotide sequence ID" value="XM_046096987.1"/>
</dbReference>
<evidence type="ECO:0000313" key="2">
    <source>
        <dbReference type="EMBL" id="KAH6654008.1"/>
    </source>
</evidence>